<reference evidence="1" key="1">
    <citation type="journal article" date="2014" name="Front. Microbiol.">
        <title>High frequency of phylogenetically diverse reductive dehalogenase-homologous genes in deep subseafloor sedimentary metagenomes.</title>
        <authorList>
            <person name="Kawai M."/>
            <person name="Futagami T."/>
            <person name="Toyoda A."/>
            <person name="Takaki Y."/>
            <person name="Nishi S."/>
            <person name="Hori S."/>
            <person name="Arai W."/>
            <person name="Tsubouchi T."/>
            <person name="Morono Y."/>
            <person name="Uchiyama I."/>
            <person name="Ito T."/>
            <person name="Fujiyama A."/>
            <person name="Inagaki F."/>
            <person name="Takami H."/>
        </authorList>
    </citation>
    <scope>NUCLEOTIDE SEQUENCE</scope>
    <source>
        <strain evidence="1">Expedition CK06-06</strain>
    </source>
</reference>
<protein>
    <submittedName>
        <fullName evidence="1">Uncharacterized protein</fullName>
    </submittedName>
</protein>
<evidence type="ECO:0000313" key="1">
    <source>
        <dbReference type="EMBL" id="GAI34147.1"/>
    </source>
</evidence>
<sequence>MFEHLPVVSEATNYAFWHEMEKLEAGEIAEDMDKRMVVLEVNNRYLASAILSCVDVVAV</sequence>
<dbReference type="EMBL" id="BARV01027141">
    <property type="protein sequence ID" value="GAI34147.1"/>
    <property type="molecule type" value="Genomic_DNA"/>
</dbReference>
<gene>
    <name evidence="1" type="ORF">S06H3_43730</name>
</gene>
<dbReference type="AlphaFoldDB" id="X1MR73"/>
<feature type="non-terminal residue" evidence="1">
    <location>
        <position position="59"/>
    </location>
</feature>
<organism evidence="1">
    <name type="scientific">marine sediment metagenome</name>
    <dbReference type="NCBI Taxonomy" id="412755"/>
    <lineage>
        <taxon>unclassified sequences</taxon>
        <taxon>metagenomes</taxon>
        <taxon>ecological metagenomes</taxon>
    </lineage>
</organism>
<proteinExistence type="predicted"/>
<accession>X1MR73</accession>
<name>X1MR73_9ZZZZ</name>
<comment type="caution">
    <text evidence="1">The sequence shown here is derived from an EMBL/GenBank/DDBJ whole genome shotgun (WGS) entry which is preliminary data.</text>
</comment>